<accession>M7BUI5</accession>
<evidence type="ECO:0000313" key="1">
    <source>
        <dbReference type="EMBL" id="EMP35743.1"/>
    </source>
</evidence>
<sequence>MDMVLGVLVSQVKNTDYTMITLRARTMLERTLKNAICCQNVKNLKPKPDQGKAFEPRSTHRVGTCGCKPHSRAWQLRHNTIQVRLARAIPPPMGKVVVNSTMPGTNRELRQDIIITKKDWKKIMVDVTVLFENRIPTFHDARA</sequence>
<keyword evidence="2" id="KW-1185">Reference proteome</keyword>
<dbReference type="EMBL" id="KB527578">
    <property type="protein sequence ID" value="EMP35743.1"/>
    <property type="molecule type" value="Genomic_DNA"/>
</dbReference>
<protein>
    <submittedName>
        <fullName evidence="1">Uncharacterized protein</fullName>
    </submittedName>
</protein>
<reference evidence="2" key="1">
    <citation type="journal article" date="2013" name="Nat. Genet.">
        <title>The draft genomes of soft-shell turtle and green sea turtle yield insights into the development and evolution of the turtle-specific body plan.</title>
        <authorList>
            <person name="Wang Z."/>
            <person name="Pascual-Anaya J."/>
            <person name="Zadissa A."/>
            <person name="Li W."/>
            <person name="Niimura Y."/>
            <person name="Huang Z."/>
            <person name="Li C."/>
            <person name="White S."/>
            <person name="Xiong Z."/>
            <person name="Fang D."/>
            <person name="Wang B."/>
            <person name="Ming Y."/>
            <person name="Chen Y."/>
            <person name="Zheng Y."/>
            <person name="Kuraku S."/>
            <person name="Pignatelli M."/>
            <person name="Herrero J."/>
            <person name="Beal K."/>
            <person name="Nozawa M."/>
            <person name="Li Q."/>
            <person name="Wang J."/>
            <person name="Zhang H."/>
            <person name="Yu L."/>
            <person name="Shigenobu S."/>
            <person name="Wang J."/>
            <person name="Liu J."/>
            <person name="Flicek P."/>
            <person name="Searle S."/>
            <person name="Wang J."/>
            <person name="Kuratani S."/>
            <person name="Yin Y."/>
            <person name="Aken B."/>
            <person name="Zhang G."/>
            <person name="Irie N."/>
        </authorList>
    </citation>
    <scope>NUCLEOTIDE SEQUENCE [LARGE SCALE GENOMIC DNA]</scope>
</reference>
<evidence type="ECO:0000313" key="2">
    <source>
        <dbReference type="Proteomes" id="UP000031443"/>
    </source>
</evidence>
<name>M7BUI5_CHEMY</name>
<organism evidence="1 2">
    <name type="scientific">Chelonia mydas</name>
    <name type="common">Green sea-turtle</name>
    <name type="synonym">Chelonia agassizi</name>
    <dbReference type="NCBI Taxonomy" id="8469"/>
    <lineage>
        <taxon>Eukaryota</taxon>
        <taxon>Metazoa</taxon>
        <taxon>Chordata</taxon>
        <taxon>Craniata</taxon>
        <taxon>Vertebrata</taxon>
        <taxon>Euteleostomi</taxon>
        <taxon>Archelosauria</taxon>
        <taxon>Testudinata</taxon>
        <taxon>Testudines</taxon>
        <taxon>Cryptodira</taxon>
        <taxon>Durocryptodira</taxon>
        <taxon>Americhelydia</taxon>
        <taxon>Chelonioidea</taxon>
        <taxon>Cheloniidae</taxon>
        <taxon>Chelonia</taxon>
    </lineage>
</organism>
<gene>
    <name evidence="1" type="ORF">UY3_06980</name>
</gene>
<dbReference type="Proteomes" id="UP000031443">
    <property type="component" value="Unassembled WGS sequence"/>
</dbReference>
<proteinExistence type="predicted"/>
<dbReference type="AlphaFoldDB" id="M7BUI5"/>